<proteinExistence type="predicted"/>
<reference evidence="2 3" key="1">
    <citation type="submission" date="2016-05" db="EMBL/GenBank/DDBJ databases">
        <title>First whole genome sequencing of Entamoeba histolytica HM1:IMSS-clone-6.</title>
        <authorList>
            <person name="Mukherjee Avik.K."/>
            <person name="Izumyama S."/>
            <person name="Nakada-Tsukui K."/>
            <person name="Nozaki T."/>
        </authorList>
    </citation>
    <scope>NUCLEOTIDE SEQUENCE [LARGE SCALE GENOMIC DNA]</scope>
    <source>
        <strain evidence="2 3">HM1:IMSS clone 6</strain>
    </source>
</reference>
<evidence type="ECO:0000313" key="3">
    <source>
        <dbReference type="Proteomes" id="UP000078387"/>
    </source>
</evidence>
<evidence type="ECO:0000259" key="1">
    <source>
        <dbReference type="Pfam" id="PF07534"/>
    </source>
</evidence>
<evidence type="ECO:0000313" key="2">
    <source>
        <dbReference type="EMBL" id="GAT91386.1"/>
    </source>
</evidence>
<organism evidence="2 3">
    <name type="scientific">Entamoeba histolytica</name>
    <dbReference type="NCBI Taxonomy" id="5759"/>
    <lineage>
        <taxon>Eukaryota</taxon>
        <taxon>Amoebozoa</taxon>
        <taxon>Evosea</taxon>
        <taxon>Archamoebae</taxon>
        <taxon>Mastigamoebida</taxon>
        <taxon>Entamoebidae</taxon>
        <taxon>Entamoeba</taxon>
    </lineage>
</organism>
<dbReference type="VEuPathDB" id="AmoebaDB:EHI_151390"/>
<gene>
    <name evidence="2" type="ORF">CL6EHI_151390</name>
</gene>
<dbReference type="VEuPathDB" id="AmoebaDB:EHI5A_091220"/>
<dbReference type="Pfam" id="PF07534">
    <property type="entry name" value="TLD"/>
    <property type="match status" value="1"/>
</dbReference>
<sequence>MTTAREQLTKLQNTISKLPKDNQNIYQEIFALLSDFNSRLEKLEGCKLLESSSEREDKHTPRISITASTNSISYSTSEIPEINSDLSLLRQWTGKQTFRLLFDSSRDGLLPAAFNTTTSLISNMMVIVISSDNYIFGTFNSYSVPPPPVSSDTTYIEKDPNFFVFSLKNPHGIAPTRFSRKRLSTTLRICPSDGDIVVGASDCFSIIPNNSYIIPTFGSYYIDTTGKGADIFVGSHYPSRFSVKKMYAIQWV</sequence>
<dbReference type="InterPro" id="IPR006571">
    <property type="entry name" value="TLDc_dom"/>
</dbReference>
<protein>
    <recommendedName>
        <fullName evidence="1">TLDc domain-containing protein</fullName>
    </recommendedName>
</protein>
<dbReference type="VEuPathDB" id="AmoebaDB:EHI7A_061090"/>
<dbReference type="VEuPathDB" id="AmoebaDB:KM1_109730"/>
<name>A0A5K1UCH9_ENTHI</name>
<dbReference type="OMA" id="NHYPSRF"/>
<feature type="domain" description="TLDc" evidence="1">
    <location>
        <begin position="90"/>
        <end position="217"/>
    </location>
</feature>
<dbReference type="EMBL" id="BDEQ01000001">
    <property type="protein sequence ID" value="GAT91386.1"/>
    <property type="molecule type" value="Genomic_DNA"/>
</dbReference>
<dbReference type="AlphaFoldDB" id="A0A5K1UCH9"/>
<dbReference type="VEuPathDB" id="AmoebaDB:EHI8A_062880"/>
<accession>A0A5K1UCH9</accession>
<comment type="caution">
    <text evidence="2">The sequence shown here is derived from an EMBL/GenBank/DDBJ whole genome shotgun (WGS) entry which is preliminary data.</text>
</comment>
<dbReference type="Proteomes" id="UP000078387">
    <property type="component" value="Unassembled WGS sequence"/>
</dbReference>